<gene>
    <name evidence="1" type="ORF">GMARGA_LOCUS45184</name>
</gene>
<dbReference type="SUPFAM" id="SSF81901">
    <property type="entry name" value="HCP-like"/>
    <property type="match status" value="1"/>
</dbReference>
<comment type="caution">
    <text evidence="1">The sequence shown here is derived from an EMBL/GenBank/DDBJ whole genome shotgun (WGS) entry which is preliminary data.</text>
</comment>
<name>A0ABN7XPS9_GIGMA</name>
<dbReference type="Proteomes" id="UP000789901">
    <property type="component" value="Unassembled WGS sequence"/>
</dbReference>
<keyword evidence="2" id="KW-1185">Reference proteome</keyword>
<feature type="non-terminal residue" evidence="1">
    <location>
        <position position="113"/>
    </location>
</feature>
<sequence>FVKFNQAKTKFKKDEDEYFKTLDRLFKVANASDDEQEAFKFLQKIQDEGNNFNKSQVKNKLGMRLLGGFGCKQDIREAQRLIEEASNLGLTAANVWIKHYSSKQDFGASDVIK</sequence>
<accession>A0ABN7XPS9</accession>
<feature type="non-terminal residue" evidence="1">
    <location>
        <position position="1"/>
    </location>
</feature>
<proteinExistence type="predicted"/>
<dbReference type="EMBL" id="CAJVQB010159226">
    <property type="protein sequence ID" value="CAG8856363.1"/>
    <property type="molecule type" value="Genomic_DNA"/>
</dbReference>
<dbReference type="Gene3D" id="1.25.40.10">
    <property type="entry name" value="Tetratricopeptide repeat domain"/>
    <property type="match status" value="1"/>
</dbReference>
<evidence type="ECO:0000313" key="2">
    <source>
        <dbReference type="Proteomes" id="UP000789901"/>
    </source>
</evidence>
<protein>
    <submittedName>
        <fullName evidence="1">14850_t:CDS:1</fullName>
    </submittedName>
</protein>
<evidence type="ECO:0000313" key="1">
    <source>
        <dbReference type="EMBL" id="CAG8856363.1"/>
    </source>
</evidence>
<dbReference type="InterPro" id="IPR011990">
    <property type="entry name" value="TPR-like_helical_dom_sf"/>
</dbReference>
<organism evidence="1 2">
    <name type="scientific">Gigaspora margarita</name>
    <dbReference type="NCBI Taxonomy" id="4874"/>
    <lineage>
        <taxon>Eukaryota</taxon>
        <taxon>Fungi</taxon>
        <taxon>Fungi incertae sedis</taxon>
        <taxon>Mucoromycota</taxon>
        <taxon>Glomeromycotina</taxon>
        <taxon>Glomeromycetes</taxon>
        <taxon>Diversisporales</taxon>
        <taxon>Gigasporaceae</taxon>
        <taxon>Gigaspora</taxon>
    </lineage>
</organism>
<reference evidence="1 2" key="1">
    <citation type="submission" date="2021-06" db="EMBL/GenBank/DDBJ databases">
        <authorList>
            <person name="Kallberg Y."/>
            <person name="Tangrot J."/>
            <person name="Rosling A."/>
        </authorList>
    </citation>
    <scope>NUCLEOTIDE SEQUENCE [LARGE SCALE GENOMIC DNA]</scope>
    <source>
        <strain evidence="1 2">120-4 pot B 10/14</strain>
    </source>
</reference>